<proteinExistence type="predicted"/>
<accession>A0AAN6KWQ0</accession>
<evidence type="ECO:0000313" key="2">
    <source>
        <dbReference type="Proteomes" id="UP001175353"/>
    </source>
</evidence>
<name>A0AAN6KWQ0_9PEZI</name>
<protein>
    <submittedName>
        <fullName evidence="1">Uncharacterized protein</fullName>
    </submittedName>
</protein>
<evidence type="ECO:0000313" key="1">
    <source>
        <dbReference type="EMBL" id="KAK1004344.1"/>
    </source>
</evidence>
<keyword evidence="2" id="KW-1185">Reference proteome</keyword>
<comment type="caution">
    <text evidence="1">The sequence shown here is derived from an EMBL/GenBank/DDBJ whole genome shotgun (WGS) entry which is preliminary data.</text>
</comment>
<dbReference type="Proteomes" id="UP001175353">
    <property type="component" value="Unassembled WGS sequence"/>
</dbReference>
<reference evidence="1" key="1">
    <citation type="submission" date="2023-06" db="EMBL/GenBank/DDBJ databases">
        <title>Black Yeasts Isolated from many extreme environments.</title>
        <authorList>
            <person name="Coleine C."/>
            <person name="Stajich J.E."/>
            <person name="Selbmann L."/>
        </authorList>
    </citation>
    <scope>NUCLEOTIDE SEQUENCE</scope>
    <source>
        <strain evidence="1">CCFEE 5200</strain>
    </source>
</reference>
<organism evidence="1 2">
    <name type="scientific">Friedmanniomyces endolithicus</name>
    <dbReference type="NCBI Taxonomy" id="329885"/>
    <lineage>
        <taxon>Eukaryota</taxon>
        <taxon>Fungi</taxon>
        <taxon>Dikarya</taxon>
        <taxon>Ascomycota</taxon>
        <taxon>Pezizomycotina</taxon>
        <taxon>Dothideomycetes</taxon>
        <taxon>Dothideomycetidae</taxon>
        <taxon>Mycosphaerellales</taxon>
        <taxon>Teratosphaeriaceae</taxon>
        <taxon>Friedmanniomyces</taxon>
    </lineage>
</organism>
<gene>
    <name evidence="1" type="ORF">LTR91_004422</name>
</gene>
<dbReference type="AlphaFoldDB" id="A0AAN6KWQ0"/>
<sequence length="409" mass="45686">MRRRSSLQRRTLGWAYGGSEAGDGATPAYSYAEIVGYELFVCSQRRQSPGRTYEGGEAGDGDTPAYGNAEVARLELFVCTNASCTKSFGEAKHRDHHFQYCLPETLPQPALKKGKAAEDFVPQLCEENEICGITVMFGTLSALESHCDRHHSDWPHNRCGVIETCEHNMQEFGSPPSYAQHLRITHDFPPDTVRRHLNLIAEANSKAPPRTSAKFLETQCLHPGCKPATSSLDYEGYITHLRRVHKLSSGEYPEHMPTTTTANPAVVPEPVQPTAIAPAPRRLFAHGSQRCVLQDCAPTTIFRTRDGYVARLREPHGVSRADYGLYMSGDIIATFNVTQCRYPGCMSRLVYQTNDQYNGRLSQVHRVPQQERRLYGAEVTEYTEVSSWTGEGGADDRAWMCSRDTAMPY</sequence>
<dbReference type="EMBL" id="JAUJLE010000025">
    <property type="protein sequence ID" value="KAK1004344.1"/>
    <property type="molecule type" value="Genomic_DNA"/>
</dbReference>